<protein>
    <submittedName>
        <fullName evidence="14">ATP-binding cassette domain-containing protein</fullName>
    </submittedName>
</protein>
<feature type="domain" description="ABC transporter" evidence="13">
    <location>
        <begin position="256"/>
        <end position="498"/>
    </location>
</feature>
<keyword evidence="3" id="KW-1003">Cell membrane</keyword>
<evidence type="ECO:0000256" key="5">
    <source>
        <dbReference type="ARBA" id="ARBA00022692"/>
    </source>
</evidence>
<feature type="transmembrane region" description="Helical" evidence="12">
    <location>
        <begin position="751"/>
        <end position="770"/>
    </location>
</feature>
<keyword evidence="7" id="KW-0547">Nucleotide-binding</keyword>
<evidence type="ECO:0000256" key="2">
    <source>
        <dbReference type="ARBA" id="ARBA00022448"/>
    </source>
</evidence>
<comment type="subcellular location">
    <subcellularLocation>
        <location evidence="1">Cell membrane</location>
        <topology evidence="1">Multi-pass membrane protein</topology>
    </subcellularLocation>
</comment>
<evidence type="ECO:0000256" key="8">
    <source>
        <dbReference type="ARBA" id="ARBA00022840"/>
    </source>
</evidence>
<feature type="transmembrane region" description="Helical" evidence="12">
    <location>
        <begin position="722"/>
        <end position="745"/>
    </location>
</feature>
<feature type="domain" description="ABC transporter" evidence="13">
    <location>
        <begin position="9"/>
        <end position="243"/>
    </location>
</feature>
<accession>A0A845M2G6</accession>
<evidence type="ECO:0000256" key="11">
    <source>
        <dbReference type="ARBA" id="ARBA00023136"/>
    </source>
</evidence>
<evidence type="ECO:0000256" key="1">
    <source>
        <dbReference type="ARBA" id="ARBA00004651"/>
    </source>
</evidence>
<keyword evidence="10 12" id="KW-1133">Transmembrane helix</keyword>
<feature type="transmembrane region" description="Helical" evidence="12">
    <location>
        <begin position="601"/>
        <end position="623"/>
    </location>
</feature>
<dbReference type="Gene3D" id="3.40.50.300">
    <property type="entry name" value="P-loop containing nucleotide triphosphate hydrolases"/>
    <property type="match status" value="2"/>
</dbReference>
<evidence type="ECO:0000256" key="6">
    <source>
        <dbReference type="ARBA" id="ARBA00022737"/>
    </source>
</evidence>
<dbReference type="GO" id="GO:0022857">
    <property type="term" value="F:transmembrane transporter activity"/>
    <property type="evidence" value="ECO:0007669"/>
    <property type="project" value="InterPro"/>
</dbReference>
<evidence type="ECO:0000256" key="10">
    <source>
        <dbReference type="ARBA" id="ARBA00022989"/>
    </source>
</evidence>
<feature type="transmembrane region" description="Helical" evidence="12">
    <location>
        <begin position="802"/>
        <end position="820"/>
    </location>
</feature>
<dbReference type="Proteomes" id="UP000467322">
    <property type="component" value="Unassembled WGS sequence"/>
</dbReference>
<keyword evidence="5 12" id="KW-0812">Transmembrane</keyword>
<evidence type="ECO:0000256" key="3">
    <source>
        <dbReference type="ARBA" id="ARBA00022475"/>
    </source>
</evidence>
<evidence type="ECO:0000256" key="9">
    <source>
        <dbReference type="ARBA" id="ARBA00022967"/>
    </source>
</evidence>
<feature type="transmembrane region" description="Helical" evidence="12">
    <location>
        <begin position="630"/>
        <end position="650"/>
    </location>
</feature>
<keyword evidence="11 12" id="KW-0472">Membrane</keyword>
<dbReference type="CDD" id="cd03216">
    <property type="entry name" value="ABC_Carb_Monos_I"/>
    <property type="match status" value="1"/>
</dbReference>
<keyword evidence="8 14" id="KW-0067">ATP-binding</keyword>
<keyword evidence="9" id="KW-1278">Translocase</keyword>
<dbReference type="PANTHER" id="PTHR43790">
    <property type="entry name" value="CARBOHYDRATE TRANSPORT ATP-BINDING PROTEIN MG119-RELATED"/>
    <property type="match status" value="1"/>
</dbReference>
<dbReference type="PANTHER" id="PTHR43790:SF3">
    <property type="entry name" value="D-ALLOSE IMPORT ATP-BINDING PROTEIN ALSA-RELATED"/>
    <property type="match status" value="1"/>
</dbReference>
<keyword evidence="6" id="KW-0677">Repeat</keyword>
<dbReference type="GO" id="GO:0005524">
    <property type="term" value="F:ATP binding"/>
    <property type="evidence" value="ECO:0007669"/>
    <property type="project" value="UniProtKB-KW"/>
</dbReference>
<keyword evidence="15" id="KW-1185">Reference proteome</keyword>
<sequence>MSNAQETCLELKDVSKFYPGVKALDGVSFSVLAGEVHGLVGENGAGKSTLMGVASGATLAEEGRVSLLGQDVAGNPELCRKLGLTIVRQEPHLLPDLTVAENIFLALPQDARPPVRKMRDFARDAIASWSEHCDIDVDTRIETLNPEKRFIVEIVKALSGDVRVLVLDEPTEHLVAEDVALLFEKIRALAASGCAIVYISHRIKEVQAIADRLTILRDGQTIDTCDANGLSEADIIEKIVGMPLDEEFPAKVDIEVDAPHVLDVQGLTGRGFHDVSMFVRQGEIVGLAGIDANGQREFLRALAGLNAPSGGQVVIGGKKVSVSSPKAALRAGFSFLPDDRLREGMAPTLSVRENFSIRSIGQNAAGPILHSQREVERAQEAIRAYSVKTPDVETLIGNLSGGNQQKVILASVIARRPSVLLVDEPTQGVDVGARSEIYGILRQIAASGVAVIVLSSDSSELAGLCDRVNVFSRGMILERLDGEGLSDNAITGAILRATSERKRSEKRVSPLVHWAAGDWAPAAIVGVAILLLGIVAVSINPTYLTPRGLAAMMTLVATLAFVSYGQQMLMLVGGIDLSVGPLMGLVGVVGSFFLFDDASTAMQMLGWGAILATAVGVGVLNFALTDIVRLHPLIATLSTYLGLQAVSLLLRPMPGGMTDFDILDGIAARVWFIPIGFLVAVALGLLLERISKGAPTGLRLRAHGSAPEVARVMGVSPRAMRLLAYVGCSMLAGIAGITLIAQVGIGDARAGLGYTLSSIAAAVIGGASLFGGRGSFFGAFLGAVLIVQVNQVASFIRLDSAWSSYLLGVMILASVALYSFSRKRVLAS</sequence>
<dbReference type="PROSITE" id="PS00211">
    <property type="entry name" value="ABC_TRANSPORTER_1"/>
    <property type="match status" value="1"/>
</dbReference>
<evidence type="ECO:0000313" key="14">
    <source>
        <dbReference type="EMBL" id="MZR13412.1"/>
    </source>
</evidence>
<feature type="transmembrane region" description="Helical" evidence="12">
    <location>
        <begin position="548"/>
        <end position="565"/>
    </location>
</feature>
<evidence type="ECO:0000256" key="12">
    <source>
        <dbReference type="SAM" id="Phobius"/>
    </source>
</evidence>
<dbReference type="GO" id="GO:0005886">
    <property type="term" value="C:plasma membrane"/>
    <property type="evidence" value="ECO:0007669"/>
    <property type="project" value="UniProtKB-SubCell"/>
</dbReference>
<dbReference type="RefSeq" id="WP_161351537.1">
    <property type="nucleotide sequence ID" value="NZ_WTUX01000012.1"/>
</dbReference>
<dbReference type="InterPro" id="IPR027417">
    <property type="entry name" value="P-loop_NTPase"/>
</dbReference>
<dbReference type="CDD" id="cd06579">
    <property type="entry name" value="TM_PBP1_transp_AraH_like"/>
    <property type="match status" value="1"/>
</dbReference>
<keyword evidence="2" id="KW-0813">Transport</keyword>
<evidence type="ECO:0000313" key="15">
    <source>
        <dbReference type="Proteomes" id="UP000467322"/>
    </source>
</evidence>
<evidence type="ECO:0000256" key="7">
    <source>
        <dbReference type="ARBA" id="ARBA00022741"/>
    </source>
</evidence>
<feature type="transmembrane region" description="Helical" evidence="12">
    <location>
        <begin position="777"/>
        <end position="796"/>
    </location>
</feature>
<dbReference type="InterPro" id="IPR017871">
    <property type="entry name" value="ABC_transporter-like_CS"/>
</dbReference>
<dbReference type="AlphaFoldDB" id="A0A845M2G6"/>
<evidence type="ECO:0000256" key="4">
    <source>
        <dbReference type="ARBA" id="ARBA00022597"/>
    </source>
</evidence>
<dbReference type="InterPro" id="IPR050107">
    <property type="entry name" value="ABC_carbohydrate_import_ATPase"/>
</dbReference>
<dbReference type="SUPFAM" id="SSF52540">
    <property type="entry name" value="P-loop containing nucleoside triphosphate hydrolases"/>
    <property type="match status" value="2"/>
</dbReference>
<dbReference type="EMBL" id="WTUX01000012">
    <property type="protein sequence ID" value="MZR13412.1"/>
    <property type="molecule type" value="Genomic_DNA"/>
</dbReference>
<reference evidence="14 15" key="1">
    <citation type="submission" date="2019-12" db="EMBL/GenBank/DDBJ databases">
        <title>Maritimibacter sp. nov. sp. isolated from sea sand.</title>
        <authorList>
            <person name="Kim J."/>
            <person name="Jeong S.E."/>
            <person name="Jung H.S."/>
            <person name="Jeon C.O."/>
        </authorList>
    </citation>
    <scope>NUCLEOTIDE SEQUENCE [LARGE SCALE GENOMIC DNA]</scope>
    <source>
        <strain evidence="14 15">DP07</strain>
    </source>
</reference>
<comment type="caution">
    <text evidence="14">The sequence shown here is derived from an EMBL/GenBank/DDBJ whole genome shotgun (WGS) entry which is preliminary data.</text>
</comment>
<dbReference type="GO" id="GO:0016887">
    <property type="term" value="F:ATP hydrolysis activity"/>
    <property type="evidence" value="ECO:0007669"/>
    <property type="project" value="InterPro"/>
</dbReference>
<dbReference type="Pfam" id="PF02653">
    <property type="entry name" value="BPD_transp_2"/>
    <property type="match status" value="1"/>
</dbReference>
<dbReference type="InterPro" id="IPR003593">
    <property type="entry name" value="AAA+_ATPase"/>
</dbReference>
<feature type="transmembrane region" description="Helical" evidence="12">
    <location>
        <begin position="511"/>
        <end position="536"/>
    </location>
</feature>
<evidence type="ECO:0000259" key="13">
    <source>
        <dbReference type="PROSITE" id="PS50893"/>
    </source>
</evidence>
<dbReference type="SMART" id="SM00382">
    <property type="entry name" value="AAA"/>
    <property type="match status" value="2"/>
</dbReference>
<feature type="transmembrane region" description="Helical" evidence="12">
    <location>
        <begin position="670"/>
        <end position="687"/>
    </location>
</feature>
<dbReference type="CDD" id="cd03215">
    <property type="entry name" value="ABC_Carb_Monos_II"/>
    <property type="match status" value="1"/>
</dbReference>
<dbReference type="Pfam" id="PF00005">
    <property type="entry name" value="ABC_tran"/>
    <property type="match status" value="2"/>
</dbReference>
<name>A0A845M2G6_9RHOB</name>
<dbReference type="PROSITE" id="PS50893">
    <property type="entry name" value="ABC_TRANSPORTER_2"/>
    <property type="match status" value="2"/>
</dbReference>
<proteinExistence type="predicted"/>
<keyword evidence="4" id="KW-0762">Sugar transport</keyword>
<dbReference type="InterPro" id="IPR001851">
    <property type="entry name" value="ABC_transp_permease"/>
</dbReference>
<gene>
    <name evidence="14" type="ORF">GQE99_10330</name>
</gene>
<dbReference type="InterPro" id="IPR003439">
    <property type="entry name" value="ABC_transporter-like_ATP-bd"/>
</dbReference>
<organism evidence="14 15">
    <name type="scientific">Maritimibacter harenae</name>
    <dbReference type="NCBI Taxonomy" id="2606218"/>
    <lineage>
        <taxon>Bacteria</taxon>
        <taxon>Pseudomonadati</taxon>
        <taxon>Pseudomonadota</taxon>
        <taxon>Alphaproteobacteria</taxon>
        <taxon>Rhodobacterales</taxon>
        <taxon>Roseobacteraceae</taxon>
        <taxon>Maritimibacter</taxon>
    </lineage>
</organism>